<evidence type="ECO:0000313" key="2">
    <source>
        <dbReference type="EMBL" id="GBN27198.1"/>
    </source>
</evidence>
<organism evidence="2 3">
    <name type="scientific">Araneus ventricosus</name>
    <name type="common">Orbweaver spider</name>
    <name type="synonym">Epeira ventricosa</name>
    <dbReference type="NCBI Taxonomy" id="182803"/>
    <lineage>
        <taxon>Eukaryota</taxon>
        <taxon>Metazoa</taxon>
        <taxon>Ecdysozoa</taxon>
        <taxon>Arthropoda</taxon>
        <taxon>Chelicerata</taxon>
        <taxon>Arachnida</taxon>
        <taxon>Araneae</taxon>
        <taxon>Araneomorphae</taxon>
        <taxon>Entelegynae</taxon>
        <taxon>Araneoidea</taxon>
        <taxon>Araneidae</taxon>
        <taxon>Araneus</taxon>
    </lineage>
</organism>
<dbReference type="OrthoDB" id="6434199at2759"/>
<accession>A0A4Y2MJ55</accession>
<dbReference type="Proteomes" id="UP000499080">
    <property type="component" value="Unassembled WGS sequence"/>
</dbReference>
<evidence type="ECO:0000256" key="1">
    <source>
        <dbReference type="SAM" id="Coils"/>
    </source>
</evidence>
<name>A0A4Y2MJ55_ARAVE</name>
<protein>
    <submittedName>
        <fullName evidence="2">Uncharacterized protein</fullName>
    </submittedName>
</protein>
<gene>
    <name evidence="2" type="ORF">AVEN_46586_1</name>
</gene>
<proteinExistence type="predicted"/>
<feature type="coiled-coil region" evidence="1">
    <location>
        <begin position="154"/>
        <end position="181"/>
    </location>
</feature>
<sequence length="694" mass="79438">MENNLRDVANKLEAKSQVSLDVTKWKVQSALRDMKLQMQQLTEGFQVKDNMARCIEKLEEVMTTLINVYDRIQSYQDQQNLANYIADISSSSASSINISNPTLVIAVNRLEMLIRSNLVLTQYKTAVNAFKQWVFPFAHNYLEESMLPSHLELKKNIENLIDSAVKQIESLESKLDLYKTSVKKTDKYIHTGEFSSRYVSTEPFYVWKNDEYKDTISKLLSGQEVVLRADVKKSAPDKDAIKFSVMDLYFKSNNITLQSEINYVIKGFDIMATHLGNSYYRYADKIYIITSDSQTIWYSCEKNVVGEPVRKNNVFDKIKEGDLMLSPYTLWEIKMINSTKKISFHDLKIYKDYVDLELSGYGNYVVRNANRFKFADKEYRSMGKYDEVDVCIESETKNSSECTDLIGRMVRSTHHVEVYDGYMTNGAAPSLWSPLNYACNFLKMLIASNFVWLSIDEVKNVNISNNGNINMKRSTNLGGAIKERNIRTAENNTGRISSLVINELMTVDGYSKNNCLGVYGDSSNFSDHSYFRKSYLPNGSEGKRNCFSQSLEVNCSLLLTDLVVRTATGNKYKQAVEECLLSPKEKLAIKFDKCVLRSEDDVNHHLRNLSQMTDDRENSWWNGAKSYVQSIFQFLGFDKHETPDDIIQDVKASYESGAGTDESIRTATILLRISSFLEDHGRSRTSSNYRISFG</sequence>
<comment type="caution">
    <text evidence="2">The sequence shown here is derived from an EMBL/GenBank/DDBJ whole genome shotgun (WGS) entry which is preliminary data.</text>
</comment>
<keyword evidence="3" id="KW-1185">Reference proteome</keyword>
<reference evidence="2 3" key="1">
    <citation type="journal article" date="2019" name="Sci. Rep.">
        <title>Orb-weaving spider Araneus ventricosus genome elucidates the spidroin gene catalogue.</title>
        <authorList>
            <person name="Kono N."/>
            <person name="Nakamura H."/>
            <person name="Ohtoshi R."/>
            <person name="Moran D.A.P."/>
            <person name="Shinohara A."/>
            <person name="Yoshida Y."/>
            <person name="Fujiwara M."/>
            <person name="Mori M."/>
            <person name="Tomita M."/>
            <person name="Arakawa K."/>
        </authorList>
    </citation>
    <scope>NUCLEOTIDE SEQUENCE [LARGE SCALE GENOMIC DNA]</scope>
</reference>
<dbReference type="EMBL" id="BGPR01007484">
    <property type="protein sequence ID" value="GBN27198.1"/>
    <property type="molecule type" value="Genomic_DNA"/>
</dbReference>
<keyword evidence="1" id="KW-0175">Coiled coil</keyword>
<dbReference type="AlphaFoldDB" id="A0A4Y2MJ55"/>
<evidence type="ECO:0000313" key="3">
    <source>
        <dbReference type="Proteomes" id="UP000499080"/>
    </source>
</evidence>